<dbReference type="Proteomes" id="UP001623041">
    <property type="component" value="Unassembled WGS sequence"/>
</dbReference>
<sequence length="290" mass="32668">MKKTVVYKKDEHYEINGDFYRTTHDHAPVAIFIHGGGLFWGTREEINEEMIKLYTDNGIALFSIDYRLAPGTKLPDILKDIQDALQWLETEGPKQFSIDPHRIAVIGSSAGGFLALSTGTFTHKPRAIVSFYGYGDLVGKWATTPSSFYCQKDIVPKEVAASLVSDQTITEASIEQRFLLYVYVRQHGTWIDEITGINPEGNTEVLKKYCPIHNITSDYPPTLLLHGTKDTDVPYEQSVFMRAAIKKEAAEAKLVTIPNGEHVFDKDFHNPIVQNALKQVIDFLHTHLAE</sequence>
<keyword evidence="1 3" id="KW-0378">Hydrolase</keyword>
<dbReference type="Gene3D" id="3.40.50.1820">
    <property type="entry name" value="alpha/beta hydrolase"/>
    <property type="match status" value="1"/>
</dbReference>
<name>A0ABW8RAB9_9BACI</name>
<evidence type="ECO:0000259" key="2">
    <source>
        <dbReference type="Pfam" id="PF20434"/>
    </source>
</evidence>
<dbReference type="PANTHER" id="PTHR48081">
    <property type="entry name" value="AB HYDROLASE SUPERFAMILY PROTEIN C4A8.06C"/>
    <property type="match status" value="1"/>
</dbReference>
<reference evidence="3 4" key="1">
    <citation type="submission" date="2024-11" db="EMBL/GenBank/DDBJ databases">
        <authorList>
            <person name="Lucas J.A."/>
        </authorList>
    </citation>
    <scope>NUCLEOTIDE SEQUENCE [LARGE SCALE GENOMIC DNA]</scope>
    <source>
        <strain evidence="3 4">Z 5.4</strain>
    </source>
</reference>
<dbReference type="SUPFAM" id="SSF53474">
    <property type="entry name" value="alpha/beta-Hydrolases"/>
    <property type="match status" value="1"/>
</dbReference>
<dbReference type="Pfam" id="PF20434">
    <property type="entry name" value="BD-FAE"/>
    <property type="match status" value="1"/>
</dbReference>
<evidence type="ECO:0000256" key="1">
    <source>
        <dbReference type="ARBA" id="ARBA00022801"/>
    </source>
</evidence>
<dbReference type="InterPro" id="IPR049492">
    <property type="entry name" value="BD-FAE-like_dom"/>
</dbReference>
<dbReference type="GO" id="GO:0016787">
    <property type="term" value="F:hydrolase activity"/>
    <property type="evidence" value="ECO:0007669"/>
    <property type="project" value="UniProtKB-KW"/>
</dbReference>
<accession>A0ABW8RAB9</accession>
<proteinExistence type="predicted"/>
<dbReference type="InterPro" id="IPR029058">
    <property type="entry name" value="AB_hydrolase_fold"/>
</dbReference>
<feature type="domain" description="BD-FAE-like" evidence="2">
    <location>
        <begin position="23"/>
        <end position="243"/>
    </location>
</feature>
<evidence type="ECO:0000313" key="4">
    <source>
        <dbReference type="Proteomes" id="UP001623041"/>
    </source>
</evidence>
<evidence type="ECO:0000313" key="3">
    <source>
        <dbReference type="EMBL" id="MFK9090370.1"/>
    </source>
</evidence>
<dbReference type="RefSeq" id="WP_406579071.1">
    <property type="nucleotide sequence ID" value="NZ_JBJHQH010000002.1"/>
</dbReference>
<gene>
    <name evidence="3" type="ORF">ACJEBI_02580</name>
</gene>
<keyword evidence="4" id="KW-1185">Reference proteome</keyword>
<dbReference type="InterPro" id="IPR050300">
    <property type="entry name" value="GDXG_lipolytic_enzyme"/>
</dbReference>
<dbReference type="EMBL" id="JBJHQH010000002">
    <property type="protein sequence ID" value="MFK9090370.1"/>
    <property type="molecule type" value="Genomic_DNA"/>
</dbReference>
<protein>
    <submittedName>
        <fullName evidence="3">Alpha/beta fold hydrolase</fullName>
    </submittedName>
</protein>
<organism evidence="3 4">
    <name type="scientific">Bacillus salipaludis</name>
    <dbReference type="NCBI Taxonomy" id="2547811"/>
    <lineage>
        <taxon>Bacteria</taxon>
        <taxon>Bacillati</taxon>
        <taxon>Bacillota</taxon>
        <taxon>Bacilli</taxon>
        <taxon>Bacillales</taxon>
        <taxon>Bacillaceae</taxon>
        <taxon>Bacillus</taxon>
    </lineage>
</organism>
<comment type="caution">
    <text evidence="3">The sequence shown here is derived from an EMBL/GenBank/DDBJ whole genome shotgun (WGS) entry which is preliminary data.</text>
</comment>